<dbReference type="RefSeq" id="WP_374833435.1">
    <property type="nucleotide sequence ID" value="NZ_JBHEEZ010000025.1"/>
</dbReference>
<organism evidence="1 2">
    <name type="scientific">Daeguia caeni</name>
    <dbReference type="NCBI Taxonomy" id="439612"/>
    <lineage>
        <taxon>Bacteria</taxon>
        <taxon>Pseudomonadati</taxon>
        <taxon>Pseudomonadota</taxon>
        <taxon>Alphaproteobacteria</taxon>
        <taxon>Hyphomicrobiales</taxon>
        <taxon>Brucellaceae</taxon>
        <taxon>Daeguia</taxon>
    </lineage>
</organism>
<protein>
    <submittedName>
        <fullName evidence="1">Uncharacterized protein</fullName>
    </submittedName>
</protein>
<name>A0ABV9H6S5_9HYPH</name>
<reference evidence="2" key="1">
    <citation type="journal article" date="2019" name="Int. J. Syst. Evol. Microbiol.">
        <title>The Global Catalogue of Microorganisms (GCM) 10K type strain sequencing project: providing services to taxonomists for standard genome sequencing and annotation.</title>
        <authorList>
            <consortium name="The Broad Institute Genomics Platform"/>
            <consortium name="The Broad Institute Genome Sequencing Center for Infectious Disease"/>
            <person name="Wu L."/>
            <person name="Ma J."/>
        </authorList>
    </citation>
    <scope>NUCLEOTIDE SEQUENCE [LARGE SCALE GENOMIC DNA]</scope>
    <source>
        <strain evidence="2">CGMCC 1.15731</strain>
    </source>
</reference>
<evidence type="ECO:0000313" key="2">
    <source>
        <dbReference type="Proteomes" id="UP001596042"/>
    </source>
</evidence>
<sequence>MRATFRWFESPCLMPKDAKLNEKFVIPAFEMWQGADKLMAKGGQKPAVSA</sequence>
<gene>
    <name evidence="1" type="ORF">ACFO1V_06065</name>
</gene>
<keyword evidence="2" id="KW-1185">Reference proteome</keyword>
<evidence type="ECO:0000313" key="1">
    <source>
        <dbReference type="EMBL" id="MFC4624790.1"/>
    </source>
</evidence>
<dbReference type="Proteomes" id="UP001596042">
    <property type="component" value="Unassembled WGS sequence"/>
</dbReference>
<comment type="caution">
    <text evidence="1">The sequence shown here is derived from an EMBL/GenBank/DDBJ whole genome shotgun (WGS) entry which is preliminary data.</text>
</comment>
<dbReference type="EMBL" id="JBHSEL010000045">
    <property type="protein sequence ID" value="MFC4624790.1"/>
    <property type="molecule type" value="Genomic_DNA"/>
</dbReference>
<proteinExistence type="predicted"/>
<accession>A0ABV9H6S5</accession>